<keyword evidence="6" id="KW-0156">Chromatin regulator</keyword>
<comment type="catalytic activity">
    <reaction evidence="13">
        <text>N(6),N(6)-dimethyl-L-lysyl(4)-[histone H3] + S-adenosyl-L-methionine = N(6),N(6),N(6)-trimethyl-L-lysyl(4)-[histone H3] + S-adenosyl-L-homocysteine + H(+)</text>
        <dbReference type="Rhea" id="RHEA:60272"/>
        <dbReference type="Rhea" id="RHEA-COMP:15537"/>
        <dbReference type="Rhea" id="RHEA-COMP:15540"/>
        <dbReference type="ChEBI" id="CHEBI:15378"/>
        <dbReference type="ChEBI" id="CHEBI:57856"/>
        <dbReference type="ChEBI" id="CHEBI:59789"/>
        <dbReference type="ChEBI" id="CHEBI:61961"/>
        <dbReference type="ChEBI" id="CHEBI:61976"/>
    </reaction>
</comment>
<evidence type="ECO:0000256" key="8">
    <source>
        <dbReference type="ARBA" id="ARBA00023015"/>
    </source>
</evidence>
<dbReference type="OrthoDB" id="308383at2759"/>
<evidence type="ECO:0000256" key="13">
    <source>
        <dbReference type="ARBA" id="ARBA00049129"/>
    </source>
</evidence>
<dbReference type="SUPFAM" id="SSF82199">
    <property type="entry name" value="SET domain"/>
    <property type="match status" value="1"/>
</dbReference>
<evidence type="ECO:0000256" key="1">
    <source>
        <dbReference type="ARBA" id="ARBA00004123"/>
    </source>
</evidence>
<evidence type="ECO:0000256" key="9">
    <source>
        <dbReference type="ARBA" id="ARBA00023163"/>
    </source>
</evidence>
<keyword evidence="9" id="KW-0804">Transcription</keyword>
<evidence type="ECO:0000256" key="10">
    <source>
        <dbReference type="ARBA" id="ARBA00023242"/>
    </source>
</evidence>
<dbReference type="InterPro" id="IPR003616">
    <property type="entry name" value="Post-SET_dom"/>
</dbReference>
<evidence type="ECO:0000256" key="7">
    <source>
        <dbReference type="ARBA" id="ARBA00022884"/>
    </source>
</evidence>
<accession>A0A9Q0KB75</accession>
<dbReference type="GO" id="GO:0140999">
    <property type="term" value="F:histone H3K4 trimethyltransferase activity"/>
    <property type="evidence" value="ECO:0007669"/>
    <property type="project" value="UniProtKB-EC"/>
</dbReference>
<evidence type="ECO:0000313" key="18">
    <source>
        <dbReference type="Proteomes" id="UP001141806"/>
    </source>
</evidence>
<keyword evidence="8" id="KW-0805">Transcription regulation</keyword>
<keyword evidence="18" id="KW-1185">Reference proteome</keyword>
<keyword evidence="5" id="KW-0949">S-adenosyl-L-methionine</keyword>
<dbReference type="Gene3D" id="3.30.1490.40">
    <property type="match status" value="2"/>
</dbReference>
<dbReference type="InterPro" id="IPR003169">
    <property type="entry name" value="GYF"/>
</dbReference>
<dbReference type="PANTHER" id="PTHR45814">
    <property type="entry name" value="HISTONE-LYSINE N-METHYLTRANSFERASE SETD1"/>
    <property type="match status" value="1"/>
</dbReference>
<dbReference type="SUPFAM" id="SSF55277">
    <property type="entry name" value="GYF domain"/>
    <property type="match status" value="1"/>
</dbReference>
<dbReference type="InterPro" id="IPR035445">
    <property type="entry name" value="GYF-like_dom_sf"/>
</dbReference>
<name>A0A9Q0KB75_9MAGN</name>
<dbReference type="GO" id="GO:0048188">
    <property type="term" value="C:Set1C/COMPASS complex"/>
    <property type="evidence" value="ECO:0007669"/>
    <property type="project" value="InterPro"/>
</dbReference>
<sequence>MPETIIDPPLGLHRSIGPDIQDLVMVASVTCSGNADSCVSDVECYERGHSFCSKKRLKTSVLEDFDAVSSTRICNGDDIISRIQTHTEGCPSYGCSDDFHCSSSRCNPINSAGPHVAMEGSCKSMNTSGDSHQSCSVGRIYCQDNSYARYAQIATVSGWMYVNECGQMCGPYIQEQLHEGLSTGFLPQELLVYPVVNGNLLNPVPLKYLKQFPEHANTGFAYWTPRTTSTLSTEPSNGYTSCSNDYSLAFGRVESVGYAFSSTVCPESLSTPKSCAIYSSCGLDTQNPNSEGMNWESLNIPLLQLSEELCWVFEDDEGIKRGPHSLAELYSWHRNGYLRDLLMISHADNKFHPFPLISLVNAWRVESPKNVCMDEIQQNYSSSFIGFISEISEEVCAQLHRGIMKAAWRVVVDEILGSIIPEFVAMKKSQKHFKQECANQFGVTKASKNCTSSGNELAGALSVSDLIVPLCKTSIESPASTSAAGSIQNFFGALSLSHRMLFDSCMQVLWNAVFYDPVADYSCAWRKRSRWSGYPLLPYAVAAFEKDILLKNFMGTHERLTTVPVQLGESFTCDADCSPGFRPVVGSTGIHGESSLFSSYVEEVPQQLDCLPCISQNHDDMVYCQEKIENTLHLSLKAALIEHFKTLIEEEVTKLSDSVAENKHDQVSLDVPQAAGLTARYLLCSTTFPSKSSPSFRFRSAFERMCMPVANMVDDMELNVPPPPGVEDVSKPIVPSEDIKFRPSLLNACIPQVVKYVTMAICRQRLHIDVLKEWRSSFVEGVLHRCFLSWCALRRKYESNVSEETLEDRFRQWHRAGSSDESLVLGRYTYFRKKKNARNKLGPLSELLASEDNGLPNPNMDNLENDKIPEISPETVIVETVNVNSQNKVSKRKAKSPVNGIRMPEDCLSANSARMLRKKARISQKHEVVITNDEECQWEGGTASSVELRRVNKVVDCTGRGLPCQKEIAGWLNFKKAPKSTKESYLRRELLVDGMPLATAKVLRPPPSVMVRKALNRQAVKKVKSTMFRISNSCPKSDGCARSSIDGWEWHKWSLSASPADRARVRGTQFAHTQYLGSDVCVSQCSNAKGLSARTNRVKLRNLLAAADGADLLKATQSKARKKRLRFQRSKIHDWGLIALELIEAEDFVIEYVGELIRPRISDIRERQYEKMGIGSSYLFRLDDGYVVDATKRGGIARFINHSCEPNCYTKVISVDGQKKIFIYAKRQISAGEEITYNYKFPLEEKKIPCSCGSKRCRGYSSWNFSVLIAYITGLITRVTSLTCSKLKEEWYQKPIYLTLVVNQRKILMQ</sequence>
<dbReference type="CDD" id="cd19169">
    <property type="entry name" value="SET_SETD1"/>
    <property type="match status" value="1"/>
</dbReference>
<feature type="domain" description="GYF" evidence="15">
    <location>
        <begin position="308"/>
        <end position="355"/>
    </location>
</feature>
<dbReference type="EMBL" id="JAMYWD010000007">
    <property type="protein sequence ID" value="KAJ4967235.1"/>
    <property type="molecule type" value="Genomic_DNA"/>
</dbReference>
<dbReference type="SMART" id="SM00317">
    <property type="entry name" value="SET"/>
    <property type="match status" value="1"/>
</dbReference>
<protein>
    <recommendedName>
        <fullName evidence="2">[histone H3]-lysine(4) N-trimethyltransferase</fullName>
        <ecNumber evidence="2">2.1.1.354</ecNumber>
    </recommendedName>
</protein>
<evidence type="ECO:0000256" key="6">
    <source>
        <dbReference type="ARBA" id="ARBA00022853"/>
    </source>
</evidence>
<evidence type="ECO:0000259" key="15">
    <source>
        <dbReference type="PROSITE" id="PS50829"/>
    </source>
</evidence>
<evidence type="ECO:0000256" key="4">
    <source>
        <dbReference type="ARBA" id="ARBA00022679"/>
    </source>
</evidence>
<dbReference type="Proteomes" id="UP001141806">
    <property type="component" value="Unassembled WGS sequence"/>
</dbReference>
<dbReference type="GO" id="GO:0003723">
    <property type="term" value="F:RNA binding"/>
    <property type="evidence" value="ECO:0007669"/>
    <property type="project" value="UniProtKB-KW"/>
</dbReference>
<dbReference type="InterPro" id="IPR046341">
    <property type="entry name" value="SET_dom_sf"/>
</dbReference>
<keyword evidence="10" id="KW-0539">Nucleus</keyword>
<dbReference type="EC" id="2.1.1.354" evidence="2"/>
<dbReference type="InterPro" id="IPR001214">
    <property type="entry name" value="SET_dom"/>
</dbReference>
<evidence type="ECO:0000259" key="14">
    <source>
        <dbReference type="PROSITE" id="PS50280"/>
    </source>
</evidence>
<keyword evidence="4" id="KW-0808">Transferase</keyword>
<proteinExistence type="predicted"/>
<organism evidence="17 18">
    <name type="scientific">Protea cynaroides</name>
    <dbReference type="NCBI Taxonomy" id="273540"/>
    <lineage>
        <taxon>Eukaryota</taxon>
        <taxon>Viridiplantae</taxon>
        <taxon>Streptophyta</taxon>
        <taxon>Embryophyta</taxon>
        <taxon>Tracheophyta</taxon>
        <taxon>Spermatophyta</taxon>
        <taxon>Magnoliopsida</taxon>
        <taxon>Proteales</taxon>
        <taxon>Proteaceae</taxon>
        <taxon>Protea</taxon>
    </lineage>
</organism>
<feature type="domain" description="Post-SET" evidence="16">
    <location>
        <begin position="1246"/>
        <end position="1262"/>
    </location>
</feature>
<evidence type="ECO:0000256" key="2">
    <source>
        <dbReference type="ARBA" id="ARBA00012182"/>
    </source>
</evidence>
<comment type="catalytic activity">
    <reaction evidence="12">
        <text>N(6)-methyl-L-lysyl(4)-[histone H3] + S-adenosyl-L-methionine = N(6),N(6)-dimethyl-L-lysyl(4)-[histone H3] + S-adenosyl-L-homocysteine + H(+)</text>
        <dbReference type="Rhea" id="RHEA:60268"/>
        <dbReference type="Rhea" id="RHEA-COMP:15540"/>
        <dbReference type="Rhea" id="RHEA-COMP:15543"/>
        <dbReference type="ChEBI" id="CHEBI:15378"/>
        <dbReference type="ChEBI" id="CHEBI:57856"/>
        <dbReference type="ChEBI" id="CHEBI:59789"/>
        <dbReference type="ChEBI" id="CHEBI:61929"/>
        <dbReference type="ChEBI" id="CHEBI:61976"/>
    </reaction>
</comment>
<evidence type="ECO:0000313" key="17">
    <source>
        <dbReference type="EMBL" id="KAJ4967235.1"/>
    </source>
</evidence>
<evidence type="ECO:0000259" key="16">
    <source>
        <dbReference type="PROSITE" id="PS50868"/>
    </source>
</evidence>
<dbReference type="Pfam" id="PF00856">
    <property type="entry name" value="SET"/>
    <property type="match status" value="1"/>
</dbReference>
<dbReference type="PROSITE" id="PS50868">
    <property type="entry name" value="POST_SET"/>
    <property type="match status" value="1"/>
</dbReference>
<dbReference type="Gene3D" id="2.170.270.10">
    <property type="entry name" value="SET domain"/>
    <property type="match status" value="1"/>
</dbReference>
<comment type="caution">
    <text evidence="17">The sequence shown here is derived from an EMBL/GenBank/DDBJ whole genome shotgun (WGS) entry which is preliminary data.</text>
</comment>
<gene>
    <name evidence="17" type="ORF">NE237_019084</name>
</gene>
<evidence type="ECO:0000256" key="5">
    <source>
        <dbReference type="ARBA" id="ARBA00022691"/>
    </source>
</evidence>
<keyword evidence="3" id="KW-0489">Methyltransferase</keyword>
<dbReference type="PROSITE" id="PS50829">
    <property type="entry name" value="GYF"/>
    <property type="match status" value="1"/>
</dbReference>
<keyword evidence="7" id="KW-0694">RNA-binding</keyword>
<feature type="domain" description="SET" evidence="14">
    <location>
        <begin position="1123"/>
        <end position="1240"/>
    </location>
</feature>
<dbReference type="PANTHER" id="PTHR45814:SF2">
    <property type="entry name" value="HISTONE-LYSINE N-METHYLTRANSFERASE SETD1"/>
    <property type="match status" value="1"/>
</dbReference>
<evidence type="ECO:0000256" key="3">
    <source>
        <dbReference type="ARBA" id="ARBA00022603"/>
    </source>
</evidence>
<dbReference type="GO" id="GO:0032259">
    <property type="term" value="P:methylation"/>
    <property type="evidence" value="ECO:0007669"/>
    <property type="project" value="UniProtKB-KW"/>
</dbReference>
<comment type="catalytic activity">
    <reaction evidence="11">
        <text>L-lysyl(4)-[histone H3] + 3 S-adenosyl-L-methionine = N(6),N(6),N(6)-trimethyl-L-lysyl(4)-[histone H3] + 3 S-adenosyl-L-homocysteine + 3 H(+)</text>
        <dbReference type="Rhea" id="RHEA:60260"/>
        <dbReference type="Rhea" id="RHEA-COMP:15537"/>
        <dbReference type="Rhea" id="RHEA-COMP:15547"/>
        <dbReference type="ChEBI" id="CHEBI:15378"/>
        <dbReference type="ChEBI" id="CHEBI:29969"/>
        <dbReference type="ChEBI" id="CHEBI:57856"/>
        <dbReference type="ChEBI" id="CHEBI:59789"/>
        <dbReference type="ChEBI" id="CHEBI:61961"/>
        <dbReference type="EC" id="2.1.1.354"/>
    </reaction>
</comment>
<dbReference type="InterPro" id="IPR044570">
    <property type="entry name" value="Set1-like"/>
</dbReference>
<dbReference type="InterPro" id="IPR037841">
    <property type="entry name" value="SET_SETD1A/B"/>
</dbReference>
<reference evidence="17" key="1">
    <citation type="journal article" date="2023" name="Plant J.">
        <title>The genome of the king protea, Protea cynaroides.</title>
        <authorList>
            <person name="Chang J."/>
            <person name="Duong T.A."/>
            <person name="Schoeman C."/>
            <person name="Ma X."/>
            <person name="Roodt D."/>
            <person name="Barker N."/>
            <person name="Li Z."/>
            <person name="Van de Peer Y."/>
            <person name="Mizrachi E."/>
        </authorList>
    </citation>
    <scope>NUCLEOTIDE SEQUENCE</scope>
    <source>
        <tissue evidence="17">Young leaves</tissue>
    </source>
</reference>
<dbReference type="PROSITE" id="PS50280">
    <property type="entry name" value="SET"/>
    <property type="match status" value="1"/>
</dbReference>
<comment type="subcellular location">
    <subcellularLocation>
        <location evidence="1">Nucleus</location>
    </subcellularLocation>
</comment>
<evidence type="ECO:0000256" key="12">
    <source>
        <dbReference type="ARBA" id="ARBA00047583"/>
    </source>
</evidence>
<evidence type="ECO:0000256" key="11">
    <source>
        <dbReference type="ARBA" id="ARBA00047571"/>
    </source>
</evidence>